<accession>A0A346XRX6</accession>
<organism evidence="1 2">
    <name type="scientific">Euzebya pacifica</name>
    <dbReference type="NCBI Taxonomy" id="1608957"/>
    <lineage>
        <taxon>Bacteria</taxon>
        <taxon>Bacillati</taxon>
        <taxon>Actinomycetota</taxon>
        <taxon>Nitriliruptoria</taxon>
        <taxon>Euzebyales</taxon>
    </lineage>
</organism>
<evidence type="ECO:0000313" key="1">
    <source>
        <dbReference type="EMBL" id="AXV04973.1"/>
    </source>
</evidence>
<sequence>MFLLDGVPAVRPINDEIGFCTSYRGEDIPEEYREFVKKHEGAVARLPKG</sequence>
<dbReference type="RefSeq" id="WP_164709774.1">
    <property type="nucleotide sequence ID" value="NZ_CP031165.1"/>
</dbReference>
<reference evidence="1 2" key="1">
    <citation type="submission" date="2018-09" db="EMBL/GenBank/DDBJ databases">
        <title>Complete genome sequence of Euzebya sp. DY32-46 isolated from seawater of Pacific Ocean.</title>
        <authorList>
            <person name="Xu L."/>
            <person name="Wu Y.-H."/>
            <person name="Xu X.-W."/>
        </authorList>
    </citation>
    <scope>NUCLEOTIDE SEQUENCE [LARGE SCALE GENOMIC DNA]</scope>
    <source>
        <strain evidence="1 2">DY32-46</strain>
    </source>
</reference>
<dbReference type="EMBL" id="CP031165">
    <property type="protein sequence ID" value="AXV04973.1"/>
    <property type="molecule type" value="Genomic_DNA"/>
</dbReference>
<proteinExistence type="predicted"/>
<dbReference type="AlphaFoldDB" id="A0A346XRX6"/>
<gene>
    <name evidence="1" type="ORF">DVS28_a0266</name>
</gene>
<dbReference type="KEGG" id="euz:DVS28_a0266"/>
<evidence type="ECO:0000313" key="2">
    <source>
        <dbReference type="Proteomes" id="UP000264006"/>
    </source>
</evidence>
<dbReference type="Proteomes" id="UP000264006">
    <property type="component" value="Chromosome"/>
</dbReference>
<protein>
    <submittedName>
        <fullName evidence="1">Uncharacterized protein</fullName>
    </submittedName>
</protein>
<name>A0A346XRX6_9ACTN</name>
<keyword evidence="2" id="KW-1185">Reference proteome</keyword>